<dbReference type="PANTHER" id="PTHR35788">
    <property type="entry name" value="EXPORTED PROTEIN-RELATED"/>
    <property type="match status" value="1"/>
</dbReference>
<evidence type="ECO:0000256" key="2">
    <source>
        <dbReference type="SAM" id="SignalP"/>
    </source>
</evidence>
<dbReference type="InterPro" id="IPR007391">
    <property type="entry name" value="Vancomycin_resist_VanW"/>
</dbReference>
<name>A0AAE3XH64_9DEIO</name>
<evidence type="ECO:0000313" key="4">
    <source>
        <dbReference type="Proteomes" id="UP001185331"/>
    </source>
</evidence>
<dbReference type="EMBL" id="JAVDQK010000017">
    <property type="protein sequence ID" value="MDR6220799.1"/>
    <property type="molecule type" value="Genomic_DNA"/>
</dbReference>
<keyword evidence="2" id="KW-0732">Signal</keyword>
<sequence length="459" mass="48989">MTPASRRALTLGALLLSGSLVTAALAQTGTEPSPPPPAQTIPAIPPTPPTPEPQPTPAPQPTPEPTPAPAPEPSPAPTPAPQPAPPTPTPQVTPVPAKITAPLLITVEAQWPTLVNGRKTTVPFSRTLTIPGKRVEVIRARGVITESLDQELTAFLKALPTTAQDARFEELGDGWAVVQRNGLKVDAAKARANLLAAIRDPKGIRVSVPVTGQVAPKRTLDYFASRGITAHLGTGQTNYYGSSAARVTNIHVGTRRFQDRLLDGKTVSFNQMVGPITTGAGFVTGLVIAGERTANGVGGGICQVSTTVFRALYAAGLPVLQRQNHSYQVHYYDPQGLDATIYQPSLDLKFANDTGGSLWFQSDWDDESSTLTVTVFGKARDFTVEIGAPRTLSTTPSPADRLIPDATLTRGQRKQVDWAAPGAVIEVTRKFMRDGKAFKQDTLKSTYRPWPNIYLVGTR</sequence>
<feature type="chain" id="PRO_5042026656" evidence="2">
    <location>
        <begin position="27"/>
        <end position="459"/>
    </location>
</feature>
<dbReference type="RefSeq" id="WP_309858011.1">
    <property type="nucleotide sequence ID" value="NZ_JAVDQJ010000016.1"/>
</dbReference>
<dbReference type="Proteomes" id="UP001185331">
    <property type="component" value="Unassembled WGS sequence"/>
</dbReference>
<dbReference type="Pfam" id="PF04294">
    <property type="entry name" value="VanW"/>
    <property type="match status" value="1"/>
</dbReference>
<evidence type="ECO:0000256" key="1">
    <source>
        <dbReference type="SAM" id="MobiDB-lite"/>
    </source>
</evidence>
<dbReference type="InterPro" id="IPR052913">
    <property type="entry name" value="Glycopeptide_resist_protein"/>
</dbReference>
<feature type="region of interest" description="Disordered" evidence="1">
    <location>
        <begin position="25"/>
        <end position="95"/>
    </location>
</feature>
<reference evidence="3" key="1">
    <citation type="submission" date="2023-07" db="EMBL/GenBank/DDBJ databases">
        <title>Sorghum-associated microbial communities from plants grown in Nebraska, USA.</title>
        <authorList>
            <person name="Schachtman D."/>
        </authorList>
    </citation>
    <scope>NUCLEOTIDE SEQUENCE</scope>
    <source>
        <strain evidence="3">BE330</strain>
    </source>
</reference>
<gene>
    <name evidence="3" type="ORF">J2Y00_004426</name>
</gene>
<proteinExistence type="predicted"/>
<feature type="compositionally biased region" description="Pro residues" evidence="1">
    <location>
        <begin position="32"/>
        <end position="93"/>
    </location>
</feature>
<organism evidence="3 4">
    <name type="scientific">Deinococcus soli</name>
    <name type="common">ex Cha et al. 2016</name>
    <dbReference type="NCBI Taxonomy" id="1309411"/>
    <lineage>
        <taxon>Bacteria</taxon>
        <taxon>Thermotogati</taxon>
        <taxon>Deinococcota</taxon>
        <taxon>Deinococci</taxon>
        <taxon>Deinococcales</taxon>
        <taxon>Deinococcaceae</taxon>
        <taxon>Deinococcus</taxon>
    </lineage>
</organism>
<accession>A0AAE3XH64</accession>
<dbReference type="PRINTS" id="PR01217">
    <property type="entry name" value="PRICHEXTENSN"/>
</dbReference>
<feature type="signal peptide" evidence="2">
    <location>
        <begin position="1"/>
        <end position="26"/>
    </location>
</feature>
<comment type="caution">
    <text evidence="3">The sequence shown here is derived from an EMBL/GenBank/DDBJ whole genome shotgun (WGS) entry which is preliminary data.</text>
</comment>
<protein>
    <submittedName>
        <fullName evidence="3">Vancomycin resistance protein YoaR</fullName>
    </submittedName>
</protein>
<dbReference type="AlphaFoldDB" id="A0AAE3XH64"/>
<dbReference type="PANTHER" id="PTHR35788:SF1">
    <property type="entry name" value="EXPORTED PROTEIN"/>
    <property type="match status" value="1"/>
</dbReference>
<evidence type="ECO:0000313" key="3">
    <source>
        <dbReference type="EMBL" id="MDR6220799.1"/>
    </source>
</evidence>